<proteinExistence type="predicted"/>
<sequence length="120" mass="13079">MRLGTCGVPPSHVSISGVENPARPSIGFVVRHSNIGQSEVELTSAMELVNDFAAFYPQLYTKEDNLGGADVEHCLCVLLLRWLSDVEENSLEAELREEELLEALTQLRADKAPGPKGFPG</sequence>
<protein>
    <submittedName>
        <fullName evidence="1">Uncharacterized protein</fullName>
    </submittedName>
</protein>
<dbReference type="EMBL" id="JANPWB010000007">
    <property type="protein sequence ID" value="KAJ1171541.1"/>
    <property type="molecule type" value="Genomic_DNA"/>
</dbReference>
<accession>A0AAV7T593</accession>
<dbReference type="Proteomes" id="UP001066276">
    <property type="component" value="Chromosome 4_1"/>
</dbReference>
<name>A0AAV7T593_PLEWA</name>
<reference evidence="1" key="1">
    <citation type="journal article" date="2022" name="bioRxiv">
        <title>Sequencing and chromosome-scale assembly of the giantPleurodeles waltlgenome.</title>
        <authorList>
            <person name="Brown T."/>
            <person name="Elewa A."/>
            <person name="Iarovenko S."/>
            <person name="Subramanian E."/>
            <person name="Araus A.J."/>
            <person name="Petzold A."/>
            <person name="Susuki M."/>
            <person name="Suzuki K.-i.T."/>
            <person name="Hayashi T."/>
            <person name="Toyoda A."/>
            <person name="Oliveira C."/>
            <person name="Osipova E."/>
            <person name="Leigh N.D."/>
            <person name="Simon A."/>
            <person name="Yun M.H."/>
        </authorList>
    </citation>
    <scope>NUCLEOTIDE SEQUENCE</scope>
    <source>
        <strain evidence="1">20211129_DDA</strain>
        <tissue evidence="1">Liver</tissue>
    </source>
</reference>
<dbReference type="AlphaFoldDB" id="A0AAV7T593"/>
<keyword evidence="2" id="KW-1185">Reference proteome</keyword>
<comment type="caution">
    <text evidence="1">The sequence shown here is derived from an EMBL/GenBank/DDBJ whole genome shotgun (WGS) entry which is preliminary data.</text>
</comment>
<evidence type="ECO:0000313" key="1">
    <source>
        <dbReference type="EMBL" id="KAJ1171541.1"/>
    </source>
</evidence>
<organism evidence="1 2">
    <name type="scientific">Pleurodeles waltl</name>
    <name type="common">Iberian ribbed newt</name>
    <dbReference type="NCBI Taxonomy" id="8319"/>
    <lineage>
        <taxon>Eukaryota</taxon>
        <taxon>Metazoa</taxon>
        <taxon>Chordata</taxon>
        <taxon>Craniata</taxon>
        <taxon>Vertebrata</taxon>
        <taxon>Euteleostomi</taxon>
        <taxon>Amphibia</taxon>
        <taxon>Batrachia</taxon>
        <taxon>Caudata</taxon>
        <taxon>Salamandroidea</taxon>
        <taxon>Salamandridae</taxon>
        <taxon>Pleurodelinae</taxon>
        <taxon>Pleurodeles</taxon>
    </lineage>
</organism>
<evidence type="ECO:0000313" key="2">
    <source>
        <dbReference type="Proteomes" id="UP001066276"/>
    </source>
</evidence>
<gene>
    <name evidence="1" type="ORF">NDU88_003402</name>
</gene>